<protein>
    <recommendedName>
        <fullName evidence="3">Asp23/Gls24 family envelope stress response protein</fullName>
    </recommendedName>
</protein>
<comment type="caution">
    <text evidence="1">The sequence shown here is derived from an EMBL/GenBank/DDBJ whole genome shotgun (WGS) entry which is preliminary data.</text>
</comment>
<dbReference type="EMBL" id="JAKFHA010000003">
    <property type="protein sequence ID" value="MCF2527219.1"/>
    <property type="molecule type" value="Genomic_DNA"/>
</dbReference>
<dbReference type="Proteomes" id="UP001165378">
    <property type="component" value="Unassembled WGS sequence"/>
</dbReference>
<name>A0AA41U2L1_9ACTN</name>
<accession>A0AA41U2L1</accession>
<gene>
    <name evidence="1" type="ORF">LZ495_08335</name>
</gene>
<reference evidence="1" key="1">
    <citation type="submission" date="2022-01" db="EMBL/GenBank/DDBJ databases">
        <title>Genome-Based Taxonomic Classification of the Phylum Actinobacteria.</title>
        <authorList>
            <person name="Gao Y."/>
        </authorList>
    </citation>
    <scope>NUCLEOTIDE SEQUENCE</scope>
    <source>
        <strain evidence="1">KLBMP 8922</strain>
    </source>
</reference>
<keyword evidence="2" id="KW-1185">Reference proteome</keyword>
<evidence type="ECO:0000313" key="1">
    <source>
        <dbReference type="EMBL" id="MCF2527219.1"/>
    </source>
</evidence>
<proteinExistence type="predicted"/>
<dbReference type="RefSeq" id="WP_235051359.1">
    <property type="nucleotide sequence ID" value="NZ_JAKFHA010000003.1"/>
</dbReference>
<organism evidence="1 2">
    <name type="scientific">Yinghuangia soli</name>
    <dbReference type="NCBI Taxonomy" id="2908204"/>
    <lineage>
        <taxon>Bacteria</taxon>
        <taxon>Bacillati</taxon>
        <taxon>Actinomycetota</taxon>
        <taxon>Actinomycetes</taxon>
        <taxon>Kitasatosporales</taxon>
        <taxon>Streptomycetaceae</taxon>
        <taxon>Yinghuangia</taxon>
    </lineage>
</organism>
<sequence>MALEPPPTPDDADDEVLPCGASLAGIWDAGQPPVGHGACPHCRAAAADTSALHELVAEAAAPGGTTDAARHADFAARVMDVVRTELRPGPLLPLGTPAAAVGGESGDPEDVDEWITEAAAARVLRAAAEREPGVWAGSCRIRAASAPARAHPGQRLPREPLRVRIEVAVASAPRLTDTAEQVRRRVLDAADRELGIDVAAVDVAVVELRDEPPTASPRRAPR</sequence>
<dbReference type="AlphaFoldDB" id="A0AA41U2L1"/>
<evidence type="ECO:0008006" key="3">
    <source>
        <dbReference type="Google" id="ProtNLM"/>
    </source>
</evidence>
<evidence type="ECO:0000313" key="2">
    <source>
        <dbReference type="Proteomes" id="UP001165378"/>
    </source>
</evidence>